<evidence type="ECO:0000313" key="5">
    <source>
        <dbReference type="EMBL" id="KAH7331274.1"/>
    </source>
</evidence>
<feature type="compositionally biased region" description="Acidic residues" evidence="3">
    <location>
        <begin position="30"/>
        <end position="59"/>
    </location>
</feature>
<dbReference type="GO" id="GO:0034485">
    <property type="term" value="F:phosphatidylinositol-3,4,5-trisphosphate 5-phosphatase activity"/>
    <property type="evidence" value="ECO:0007669"/>
    <property type="project" value="TreeGrafter"/>
</dbReference>
<name>A0A8T2SH43_CERRI</name>
<gene>
    <name evidence="5" type="ORF">KP509_20G023800</name>
</gene>
<dbReference type="GO" id="GO:0046856">
    <property type="term" value="P:phosphatidylinositol dephosphorylation"/>
    <property type="evidence" value="ECO:0007669"/>
    <property type="project" value="InterPro"/>
</dbReference>
<feature type="compositionally biased region" description="Polar residues" evidence="3">
    <location>
        <begin position="185"/>
        <end position="194"/>
    </location>
</feature>
<comment type="similarity">
    <text evidence="1">Belongs to the inositol polyphosphate 5-phosphatase family.</text>
</comment>
<dbReference type="OrthoDB" id="62798at2759"/>
<dbReference type="Pfam" id="PF22669">
    <property type="entry name" value="Exo_endo_phos2"/>
    <property type="match status" value="2"/>
</dbReference>
<evidence type="ECO:0000256" key="2">
    <source>
        <dbReference type="ARBA" id="ARBA00022801"/>
    </source>
</evidence>
<dbReference type="AlphaFoldDB" id="A0A8T2SH43"/>
<dbReference type="SUPFAM" id="SSF56219">
    <property type="entry name" value="DNase I-like"/>
    <property type="match status" value="1"/>
</dbReference>
<dbReference type="Gene3D" id="3.60.10.10">
    <property type="entry name" value="Endonuclease/exonuclease/phosphatase"/>
    <property type="match status" value="2"/>
</dbReference>
<evidence type="ECO:0000313" key="6">
    <source>
        <dbReference type="Proteomes" id="UP000825935"/>
    </source>
</evidence>
<dbReference type="InterPro" id="IPR000300">
    <property type="entry name" value="IPPc"/>
</dbReference>
<evidence type="ECO:0000256" key="3">
    <source>
        <dbReference type="SAM" id="MobiDB-lite"/>
    </source>
</evidence>
<sequence>MRKQNKKRGELLWPRMVMKKWLNIESEGDEFSADECSADEHDDADDADTDNESDSEWESIETKPIVPKRHTTRKFSLQSLNGDGRQFIQRKRFDTKELRIAVGSWNVAGKTPSPYLDLKNWLETRNPADIYVLGFQEVVPLNAGNVFGTEDNRATFKWQTLIRETLNRADFKDTTCYSAPPSPSRDANSAATDSLSEESEMDSHHFLIEEETSIIPLEFPHSQSTDQDAITRVSIKTEVYRCTEGISVNGLRHQRTNSEPMNWLCTLEFPLDGGLTDEDTDSLARPLLSPIPSKRMNYCKKGVHYVRVASKQMVGIHISVWVRKKLRRFIHNLTVSCVGLGIMGCMGNKGSISVSMLLHETSFCFVCTHLSSGEKEGAELHRNADVAEILKRTRFRSTQGAHTDVPRTICDHDRIIWLGDLNYRLNMSNSNARFLVSREDWTALLEKDQLKKELSKGRVFEGWHEGMISFPPTYKYVINSNHYVGESNGKNGEKRRVPVWCDRILWRGSGLRQLSYRREELTLSDHRPIVGIFLAEVEAFDERKLPKESVFKSAKVQVEELLLQIAGQSKDSGKLFCDRASHIHF</sequence>
<reference evidence="5" key="1">
    <citation type="submission" date="2021-08" db="EMBL/GenBank/DDBJ databases">
        <title>WGS assembly of Ceratopteris richardii.</title>
        <authorList>
            <person name="Marchant D.B."/>
            <person name="Chen G."/>
            <person name="Jenkins J."/>
            <person name="Shu S."/>
            <person name="Leebens-Mack J."/>
            <person name="Grimwood J."/>
            <person name="Schmutz J."/>
            <person name="Soltis P."/>
            <person name="Soltis D."/>
            <person name="Chen Z.-H."/>
        </authorList>
    </citation>
    <scope>NUCLEOTIDE SEQUENCE</scope>
    <source>
        <strain evidence="5">Whitten #5841</strain>
        <tissue evidence="5">Leaf</tissue>
    </source>
</reference>
<dbReference type="Proteomes" id="UP000825935">
    <property type="component" value="Chromosome 20"/>
</dbReference>
<dbReference type="PANTHER" id="PTHR45666:SF22">
    <property type="entry name" value="TYPE I INOSITOL POLYPHOSPHATE 5-PHOSPHATASE 4"/>
    <property type="match status" value="1"/>
</dbReference>
<dbReference type="EMBL" id="CM035425">
    <property type="protein sequence ID" value="KAH7331274.1"/>
    <property type="molecule type" value="Genomic_DNA"/>
</dbReference>
<dbReference type="EMBL" id="CM035425">
    <property type="protein sequence ID" value="KAH7331275.1"/>
    <property type="molecule type" value="Genomic_DNA"/>
</dbReference>
<dbReference type="OMA" id="REMESEC"/>
<evidence type="ECO:0000256" key="1">
    <source>
        <dbReference type="ARBA" id="ARBA00010768"/>
    </source>
</evidence>
<evidence type="ECO:0000259" key="4">
    <source>
        <dbReference type="SMART" id="SM00128"/>
    </source>
</evidence>
<feature type="domain" description="Inositol polyphosphate-related phosphatase" evidence="4">
    <location>
        <begin position="231"/>
        <end position="541"/>
    </location>
</feature>
<organism evidence="5 6">
    <name type="scientific">Ceratopteris richardii</name>
    <name type="common">Triangle waterfern</name>
    <dbReference type="NCBI Taxonomy" id="49495"/>
    <lineage>
        <taxon>Eukaryota</taxon>
        <taxon>Viridiplantae</taxon>
        <taxon>Streptophyta</taxon>
        <taxon>Embryophyta</taxon>
        <taxon>Tracheophyta</taxon>
        <taxon>Polypodiopsida</taxon>
        <taxon>Polypodiidae</taxon>
        <taxon>Polypodiales</taxon>
        <taxon>Pteridineae</taxon>
        <taxon>Pteridaceae</taxon>
        <taxon>Parkerioideae</taxon>
        <taxon>Ceratopteris</taxon>
    </lineage>
</organism>
<dbReference type="GO" id="GO:0004439">
    <property type="term" value="F:phosphatidylinositol-4,5-bisphosphate 5-phosphatase activity"/>
    <property type="evidence" value="ECO:0007669"/>
    <property type="project" value="TreeGrafter"/>
</dbReference>
<proteinExistence type="inferred from homology"/>
<accession>A0A8T2SH43</accession>
<keyword evidence="2" id="KW-0378">Hydrolase</keyword>
<comment type="caution">
    <text evidence="5">The sequence shown here is derived from an EMBL/GenBank/DDBJ whole genome shotgun (WGS) entry which is preliminary data.</text>
</comment>
<dbReference type="PANTHER" id="PTHR45666">
    <property type="entry name" value="TYPE IV INOSITOL POLYPHOSPHATE 5-PHOSPHATASE 9"/>
    <property type="match status" value="1"/>
</dbReference>
<feature type="region of interest" description="Disordered" evidence="3">
    <location>
        <begin position="30"/>
        <end position="63"/>
    </location>
</feature>
<dbReference type="InterPro" id="IPR045849">
    <property type="entry name" value="IP5P_plant"/>
</dbReference>
<keyword evidence="6" id="KW-1185">Reference proteome</keyword>
<dbReference type="GO" id="GO:0004445">
    <property type="term" value="F:inositol-polyphosphate 5-phosphatase activity"/>
    <property type="evidence" value="ECO:0007669"/>
    <property type="project" value="InterPro"/>
</dbReference>
<protein>
    <recommendedName>
        <fullName evidence="4">Inositol polyphosphate-related phosphatase domain-containing protein</fullName>
    </recommendedName>
</protein>
<dbReference type="InterPro" id="IPR036691">
    <property type="entry name" value="Endo/exonu/phosph_ase_sf"/>
</dbReference>
<feature type="region of interest" description="Disordered" evidence="3">
    <location>
        <begin position="173"/>
        <end position="202"/>
    </location>
</feature>
<dbReference type="SMART" id="SM00128">
    <property type="entry name" value="IPPc"/>
    <property type="match status" value="1"/>
</dbReference>